<accession>A0A1A9Z2B4</accession>
<keyword evidence="3" id="KW-1185">Reference proteome</keyword>
<dbReference type="AlphaFoldDB" id="A0A1A9Z2B4"/>
<evidence type="ECO:0000313" key="3">
    <source>
        <dbReference type="Proteomes" id="UP000092445"/>
    </source>
</evidence>
<reference evidence="2" key="2">
    <citation type="submission" date="2020-05" db="UniProtKB">
        <authorList>
            <consortium name="EnsemblMetazoa"/>
        </authorList>
    </citation>
    <scope>IDENTIFICATION</scope>
    <source>
        <strain evidence="2">IAEA</strain>
    </source>
</reference>
<evidence type="ECO:0008006" key="4">
    <source>
        <dbReference type="Google" id="ProtNLM"/>
    </source>
</evidence>
<evidence type="ECO:0000313" key="2">
    <source>
        <dbReference type="EnsemblMetazoa" id="GPAI001581-PA"/>
    </source>
</evidence>
<dbReference type="GO" id="GO:0006276">
    <property type="term" value="P:plasmid maintenance"/>
    <property type="evidence" value="ECO:0007669"/>
    <property type="project" value="InterPro"/>
</dbReference>
<dbReference type="EnsemblMetazoa" id="GPAI001581-RA">
    <property type="protein sequence ID" value="GPAI001581-PA"/>
    <property type="gene ID" value="GPAI001581"/>
</dbReference>
<proteinExistence type="predicted"/>
<dbReference type="GO" id="GO:0006260">
    <property type="term" value="P:DNA replication"/>
    <property type="evidence" value="ECO:0007669"/>
    <property type="project" value="UniProtKB-KW"/>
</dbReference>
<evidence type="ECO:0000256" key="1">
    <source>
        <dbReference type="ARBA" id="ARBA00022705"/>
    </source>
</evidence>
<dbReference type="NCBIfam" id="NF040977">
    <property type="entry name" value="RepA_IncFII_LM"/>
    <property type="match status" value="1"/>
</dbReference>
<reference evidence="3" key="1">
    <citation type="submission" date="2014-03" db="EMBL/GenBank/DDBJ databases">
        <authorList>
            <person name="Aksoy S."/>
            <person name="Warren W."/>
            <person name="Wilson R.K."/>
        </authorList>
    </citation>
    <scope>NUCLEOTIDE SEQUENCE [LARGE SCALE GENOMIC DNA]</scope>
    <source>
        <strain evidence="3">IAEA</strain>
    </source>
</reference>
<dbReference type="Proteomes" id="UP000092445">
    <property type="component" value="Unassembled WGS sequence"/>
</dbReference>
<protein>
    <recommendedName>
        <fullName evidence="4">Replication initiation protein</fullName>
    </recommendedName>
</protein>
<organism evidence="2 3">
    <name type="scientific">Glossina pallidipes</name>
    <name type="common">Tsetse fly</name>
    <dbReference type="NCBI Taxonomy" id="7398"/>
    <lineage>
        <taxon>Eukaryota</taxon>
        <taxon>Metazoa</taxon>
        <taxon>Ecdysozoa</taxon>
        <taxon>Arthropoda</taxon>
        <taxon>Hexapoda</taxon>
        <taxon>Insecta</taxon>
        <taxon>Pterygota</taxon>
        <taxon>Neoptera</taxon>
        <taxon>Endopterygota</taxon>
        <taxon>Diptera</taxon>
        <taxon>Brachycera</taxon>
        <taxon>Muscomorpha</taxon>
        <taxon>Hippoboscoidea</taxon>
        <taxon>Glossinidae</taxon>
        <taxon>Glossina</taxon>
    </lineage>
</organism>
<dbReference type="InterPro" id="IPR003446">
    <property type="entry name" value="Plasmid_replication_init_RepA"/>
</dbReference>
<keyword evidence="1" id="KW-0235">DNA replication</keyword>
<dbReference type="Pfam" id="PF02387">
    <property type="entry name" value="IncFII_repA"/>
    <property type="match status" value="1"/>
</dbReference>
<name>A0A1A9Z2B4_GLOPL</name>
<sequence>MVKQHDSLLFNKAAESVMAVRMKLGMSRISLNYRRLPGNIAPMLVIDFFNNKGKLYTLRYNLPPDTPERTERRTSLLIHLIQKNLAEPRAAAAKPGTCNVTGFWLFCEDYAGKFRCTGRSPRVTPKAFSSRCYVKNPHPCYRPPKEDVKPPRIIDAMRKAARENAPSQHPLWRIAPRYHAMTHELLGNERAMNLHRARAVDAILECLAAHVNIVTGKVYMSLAQISDACGLTTYNAAGKPCYSRASRAINEHLEAIGAVLCERIWDDTTASYIPNIIWVTELFFVLIGYEYGKYLSAQQQQLSWENQKLRDAGEGPITLTEARRRAKTEHIRRAFDYRTKKLARSKQRRQARKLEAMDEQQARKHILNDLVKLYSKEELGEMGHVELSRMVTQRYHAMCKLATAPPGTG</sequence>
<dbReference type="VEuPathDB" id="VectorBase:GPAI001581"/>